<feature type="region of interest" description="Disordered" evidence="1">
    <location>
        <begin position="134"/>
        <end position="186"/>
    </location>
</feature>
<feature type="signal peptide" evidence="2">
    <location>
        <begin position="1"/>
        <end position="18"/>
    </location>
</feature>
<feature type="chain" id="PRO_5046930196" description="RxLR effector protein" evidence="2">
    <location>
        <begin position="19"/>
        <end position="186"/>
    </location>
</feature>
<feature type="compositionally biased region" description="Basic and acidic residues" evidence="1">
    <location>
        <begin position="152"/>
        <end position="165"/>
    </location>
</feature>
<evidence type="ECO:0008006" key="5">
    <source>
        <dbReference type="Google" id="ProtNLM"/>
    </source>
</evidence>
<comment type="caution">
    <text evidence="3">The sequence shown here is derived from an EMBL/GenBank/DDBJ whole genome shotgun (WGS) entry which is preliminary data.</text>
</comment>
<dbReference type="Proteomes" id="UP001648503">
    <property type="component" value="Unassembled WGS sequence"/>
</dbReference>
<evidence type="ECO:0000256" key="1">
    <source>
        <dbReference type="SAM" id="MobiDB-lite"/>
    </source>
</evidence>
<name>A0ABQ8FIW0_9FUNG</name>
<reference evidence="3 4" key="1">
    <citation type="submission" date="2021-02" db="EMBL/GenBank/DDBJ databases">
        <title>Variation within the Batrachochytrium salamandrivorans European outbreak.</title>
        <authorList>
            <person name="Kelly M."/>
            <person name="Pasmans F."/>
            <person name="Shea T.P."/>
            <person name="Munoz J.F."/>
            <person name="Carranza S."/>
            <person name="Cuomo C.A."/>
            <person name="Martel A."/>
        </authorList>
    </citation>
    <scope>NUCLEOTIDE SEQUENCE [LARGE SCALE GENOMIC DNA]</scope>
    <source>
        <strain evidence="3 4">AMFP18/2</strain>
    </source>
</reference>
<sequence length="186" mass="19775">MRLSTGIILSILSANVFAIEHPNGAHSGSLLARRAVVADTDDPSSSDGAEGSSTDFPDYVHDQDDEDQGARNNVYTGLGSDPRRLSFADASGDSSSRVLGGMMQRLSPAKLGLILLLSKHRASTASNRVKLHFNGLQNEKNPKQQGSSSTLESKERSEIETKPSDDVTSSNAPSEDGVVYDLVSVD</sequence>
<evidence type="ECO:0000313" key="4">
    <source>
        <dbReference type="Proteomes" id="UP001648503"/>
    </source>
</evidence>
<accession>A0ABQ8FIW0</accession>
<organism evidence="3 4">
    <name type="scientific">Batrachochytrium salamandrivorans</name>
    <dbReference type="NCBI Taxonomy" id="1357716"/>
    <lineage>
        <taxon>Eukaryota</taxon>
        <taxon>Fungi</taxon>
        <taxon>Fungi incertae sedis</taxon>
        <taxon>Chytridiomycota</taxon>
        <taxon>Chytridiomycota incertae sedis</taxon>
        <taxon>Chytridiomycetes</taxon>
        <taxon>Rhizophydiales</taxon>
        <taxon>Rhizophydiales incertae sedis</taxon>
        <taxon>Batrachochytrium</taxon>
    </lineage>
</organism>
<keyword evidence="2" id="KW-0732">Signal</keyword>
<evidence type="ECO:0000313" key="3">
    <source>
        <dbReference type="EMBL" id="KAH6599003.1"/>
    </source>
</evidence>
<dbReference type="EMBL" id="JAFCIX010000086">
    <property type="protein sequence ID" value="KAH6599003.1"/>
    <property type="molecule type" value="Genomic_DNA"/>
</dbReference>
<feature type="compositionally biased region" description="Polar residues" evidence="1">
    <location>
        <begin position="45"/>
        <end position="55"/>
    </location>
</feature>
<feature type="region of interest" description="Disordered" evidence="1">
    <location>
        <begin position="38"/>
        <end position="96"/>
    </location>
</feature>
<feature type="compositionally biased region" description="Polar residues" evidence="1">
    <location>
        <begin position="135"/>
        <end position="151"/>
    </location>
</feature>
<evidence type="ECO:0000256" key="2">
    <source>
        <dbReference type="SAM" id="SignalP"/>
    </source>
</evidence>
<proteinExistence type="predicted"/>
<gene>
    <name evidence="3" type="ORF">BASA50_003323</name>
</gene>
<protein>
    <recommendedName>
        <fullName evidence="5">RxLR effector protein</fullName>
    </recommendedName>
</protein>
<keyword evidence="4" id="KW-1185">Reference proteome</keyword>